<dbReference type="AlphaFoldDB" id="A0A9Q7UVS0"/>
<dbReference type="RefSeq" id="WP_147299318.1">
    <property type="nucleotide sequence ID" value="NZ_LT984813.1"/>
</dbReference>
<reference evidence="1 2" key="1">
    <citation type="submission" date="2018-01" db="EMBL/GenBank/DDBJ databases">
        <authorList>
            <person name="Clerissi C."/>
        </authorList>
    </citation>
    <scope>NUCLEOTIDE SEQUENCE [LARGE SCALE GENOMIC DNA]</scope>
    <source>
        <strain evidence="1">Cupriavidus taiwanensis SWF 66322</strain>
    </source>
</reference>
<accession>A0A9Q7UVS0</accession>
<name>A0A9Q7UVS0_9BURK</name>
<dbReference type="EMBL" id="LT984813">
    <property type="protein sequence ID" value="SPD65474.1"/>
    <property type="molecule type" value="Genomic_DNA"/>
</dbReference>
<evidence type="ECO:0008006" key="3">
    <source>
        <dbReference type="Google" id="ProtNLM"/>
    </source>
</evidence>
<sequence>MPSNVDALWAHAQKLPETCEESCRAKISRAYYALFHEAKLFHQALPSKGHLPADGGGVHKKLYFALCNPTVTDDALQAKSRLAGTHLGLARELRDSADYEMGSAVTKNDVMKCMGFVRRGLANLRSTTTKSSAA</sequence>
<evidence type="ECO:0000313" key="2">
    <source>
        <dbReference type="Proteomes" id="UP000254259"/>
    </source>
</evidence>
<organism evidence="1 2">
    <name type="scientific">Cupriavidus taiwanensis</name>
    <dbReference type="NCBI Taxonomy" id="164546"/>
    <lineage>
        <taxon>Bacteria</taxon>
        <taxon>Pseudomonadati</taxon>
        <taxon>Pseudomonadota</taxon>
        <taxon>Betaproteobacteria</taxon>
        <taxon>Burkholderiales</taxon>
        <taxon>Burkholderiaceae</taxon>
        <taxon>Cupriavidus</taxon>
    </lineage>
</organism>
<dbReference type="Proteomes" id="UP000254259">
    <property type="component" value="Chromosome CBM2636"/>
</dbReference>
<protein>
    <recommendedName>
        <fullName evidence="3">HEPN domain-containing protein</fullName>
    </recommendedName>
</protein>
<proteinExistence type="predicted"/>
<gene>
    <name evidence="1" type="ORF">CBM2636_12497</name>
</gene>
<evidence type="ECO:0000313" key="1">
    <source>
        <dbReference type="EMBL" id="SPD65474.1"/>
    </source>
</evidence>
<dbReference type="Gene3D" id="1.20.120.330">
    <property type="entry name" value="Nucleotidyltransferases domain 2"/>
    <property type="match status" value="1"/>
</dbReference>